<protein>
    <submittedName>
        <fullName evidence="2">Uncharacterized protein</fullName>
    </submittedName>
</protein>
<evidence type="ECO:0000256" key="1">
    <source>
        <dbReference type="SAM" id="MobiDB-lite"/>
    </source>
</evidence>
<feature type="compositionally biased region" description="Basic and acidic residues" evidence="1">
    <location>
        <begin position="1"/>
        <end position="27"/>
    </location>
</feature>
<evidence type="ECO:0000313" key="3">
    <source>
        <dbReference type="Proteomes" id="UP000613974"/>
    </source>
</evidence>
<organism evidence="2 3">
    <name type="scientific">Streptomyces nojiriensis</name>
    <dbReference type="NCBI Taxonomy" id="66374"/>
    <lineage>
        <taxon>Bacteria</taxon>
        <taxon>Bacillati</taxon>
        <taxon>Actinomycetota</taxon>
        <taxon>Actinomycetes</taxon>
        <taxon>Kitasatosporales</taxon>
        <taxon>Streptomycetaceae</taxon>
        <taxon>Streptomyces</taxon>
    </lineage>
</organism>
<accession>A0ABQ3SLW1</accession>
<reference evidence="3" key="1">
    <citation type="submission" date="2023-07" db="EMBL/GenBank/DDBJ databases">
        <title>Whole genome shotgun sequence of Streptomyces nojiriensis NBRC 13794.</title>
        <authorList>
            <person name="Komaki H."/>
            <person name="Tamura T."/>
        </authorList>
    </citation>
    <scope>NUCLEOTIDE SEQUENCE [LARGE SCALE GENOMIC DNA]</scope>
    <source>
        <strain evidence="3">NBRC 13794</strain>
    </source>
</reference>
<feature type="compositionally biased region" description="Low complexity" evidence="1">
    <location>
        <begin position="48"/>
        <end position="59"/>
    </location>
</feature>
<feature type="compositionally biased region" description="Gly residues" evidence="1">
    <location>
        <begin position="61"/>
        <end position="70"/>
    </location>
</feature>
<keyword evidence="3" id="KW-1185">Reference proteome</keyword>
<gene>
    <name evidence="2" type="ORF">Snoj_30120</name>
</gene>
<dbReference type="EMBL" id="BNEC01000005">
    <property type="protein sequence ID" value="GHI69094.1"/>
    <property type="molecule type" value="Genomic_DNA"/>
</dbReference>
<comment type="caution">
    <text evidence="2">The sequence shown here is derived from an EMBL/GenBank/DDBJ whole genome shotgun (WGS) entry which is preliminary data.</text>
</comment>
<evidence type="ECO:0000313" key="2">
    <source>
        <dbReference type="EMBL" id="GHI69094.1"/>
    </source>
</evidence>
<proteinExistence type="predicted"/>
<dbReference type="Proteomes" id="UP000613974">
    <property type="component" value="Unassembled WGS sequence"/>
</dbReference>
<feature type="region of interest" description="Disordered" evidence="1">
    <location>
        <begin position="1"/>
        <end position="89"/>
    </location>
</feature>
<name>A0ABQ3SLW1_9ACTN</name>
<sequence>MTHHEYADETEKERGPVRDKSAGDDAFKQVWKTVEGEGMLPAPRTKTAPGGRSSSRPPSGAGPGNEGGAGRAPASPRWTWARDQPGQDL</sequence>